<dbReference type="AlphaFoldDB" id="A0A2N9G0W3"/>
<dbReference type="SUPFAM" id="SSF51735">
    <property type="entry name" value="NAD(P)-binding Rossmann-fold domains"/>
    <property type="match status" value="1"/>
</dbReference>
<gene>
    <name evidence="10" type="ORF">FSB_LOCUS21080</name>
</gene>
<keyword evidence="7" id="KW-0131">Cell cycle</keyword>
<evidence type="ECO:0000256" key="2">
    <source>
        <dbReference type="ARBA" id="ARBA00022618"/>
    </source>
</evidence>
<dbReference type="EMBL" id="OIVN01001370">
    <property type="protein sequence ID" value="SPC93198.1"/>
    <property type="molecule type" value="Genomic_DNA"/>
</dbReference>
<evidence type="ECO:0000256" key="1">
    <source>
        <dbReference type="ARBA" id="ARBA00004123"/>
    </source>
</evidence>
<dbReference type="GO" id="GO:0007064">
    <property type="term" value="P:mitotic sister chromatid cohesion"/>
    <property type="evidence" value="ECO:0007669"/>
    <property type="project" value="InterPro"/>
</dbReference>
<dbReference type="SUPFAM" id="SSF48371">
    <property type="entry name" value="ARM repeat"/>
    <property type="match status" value="1"/>
</dbReference>
<dbReference type="InterPro" id="IPR039776">
    <property type="entry name" value="Pds5"/>
</dbReference>
<feature type="region of interest" description="Disordered" evidence="8">
    <location>
        <begin position="421"/>
        <end position="474"/>
    </location>
</feature>
<evidence type="ECO:0000256" key="6">
    <source>
        <dbReference type="ARBA" id="ARBA00023242"/>
    </source>
</evidence>
<dbReference type="Pfam" id="PF20168">
    <property type="entry name" value="PDS5"/>
    <property type="match status" value="2"/>
</dbReference>
<dbReference type="GO" id="GO:0000785">
    <property type="term" value="C:chromatin"/>
    <property type="evidence" value="ECO:0007669"/>
    <property type="project" value="TreeGrafter"/>
</dbReference>
<evidence type="ECO:0000259" key="9">
    <source>
        <dbReference type="Pfam" id="PF03478"/>
    </source>
</evidence>
<dbReference type="Gene3D" id="3.40.50.720">
    <property type="entry name" value="NAD(P)-binding Rossmann-like Domain"/>
    <property type="match status" value="1"/>
</dbReference>
<dbReference type="GO" id="GO:0006281">
    <property type="term" value="P:DNA repair"/>
    <property type="evidence" value="ECO:0007669"/>
    <property type="project" value="UniProtKB-KW"/>
</dbReference>
<dbReference type="GO" id="GO:0051301">
    <property type="term" value="P:cell division"/>
    <property type="evidence" value="ECO:0007669"/>
    <property type="project" value="UniProtKB-KW"/>
</dbReference>
<feature type="domain" description="KIB1-4 beta-propeller" evidence="9">
    <location>
        <begin position="90"/>
        <end position="331"/>
    </location>
</feature>
<comment type="subcellular location">
    <subcellularLocation>
        <location evidence="1">Nucleus</location>
    </subcellularLocation>
</comment>
<feature type="compositionally biased region" description="Basic residues" evidence="8">
    <location>
        <begin position="448"/>
        <end position="457"/>
    </location>
</feature>
<organism evidence="10">
    <name type="scientific">Fagus sylvatica</name>
    <name type="common">Beechnut</name>
    <dbReference type="NCBI Taxonomy" id="28930"/>
    <lineage>
        <taxon>Eukaryota</taxon>
        <taxon>Viridiplantae</taxon>
        <taxon>Streptophyta</taxon>
        <taxon>Embryophyta</taxon>
        <taxon>Tracheophyta</taxon>
        <taxon>Spermatophyta</taxon>
        <taxon>Magnoliopsida</taxon>
        <taxon>eudicotyledons</taxon>
        <taxon>Gunneridae</taxon>
        <taxon>Pentapetalae</taxon>
        <taxon>rosids</taxon>
        <taxon>fabids</taxon>
        <taxon>Fagales</taxon>
        <taxon>Fagaceae</taxon>
        <taxon>Fagus</taxon>
    </lineage>
</organism>
<accession>A0A2N9G0W3</accession>
<name>A0A2N9G0W3_FAGSY</name>
<dbReference type="InterPro" id="IPR036291">
    <property type="entry name" value="NAD(P)-bd_dom_sf"/>
</dbReference>
<feature type="region of interest" description="Disordered" evidence="8">
    <location>
        <begin position="234"/>
        <end position="268"/>
    </location>
</feature>
<dbReference type="PANTHER" id="PTHR12663:SF3">
    <property type="entry name" value="SISTER CHROMATID COHESION PROTEIN PDS5 HOMOLOG C"/>
    <property type="match status" value="1"/>
</dbReference>
<keyword evidence="4" id="KW-0498">Mitosis</keyword>
<evidence type="ECO:0000256" key="3">
    <source>
        <dbReference type="ARBA" id="ARBA00022763"/>
    </source>
</evidence>
<dbReference type="GO" id="GO:0035825">
    <property type="term" value="P:homologous recombination"/>
    <property type="evidence" value="ECO:0007669"/>
    <property type="project" value="UniProtKB-ARBA"/>
</dbReference>
<dbReference type="InterPro" id="IPR005174">
    <property type="entry name" value="KIB1-4_b-propeller"/>
</dbReference>
<reference evidence="10" key="1">
    <citation type="submission" date="2018-02" db="EMBL/GenBank/DDBJ databases">
        <authorList>
            <person name="Cohen D.B."/>
            <person name="Kent A.D."/>
        </authorList>
    </citation>
    <scope>NUCLEOTIDE SEQUENCE</scope>
</reference>
<evidence type="ECO:0000256" key="8">
    <source>
        <dbReference type="SAM" id="MobiDB-lite"/>
    </source>
</evidence>
<sequence length="1211" mass="136191">MTCNELKFESLEGISPENAFDRKLSVLRYQKPSPIHCRMLPFNMLFPRSRVIKRDRFWKDDGALQRACCHLGEVSEAYLVDPRSFGISPCRVFLKKAVLSKSPWNSATHKCDCDCVIMVIYGQHGKLAFTRPGYKAWIDIKSSRHGYADIIFYKGKFYAVDFNGVTVVCCFDSNKKARAKAIVPAPEGINMNIQRHIQKHIVESSGDLLLVSRFWGGHFYSKFYSFEEEFNYKENESNDEDPKDDFEDENSQDDVEDEGTKDESDRKDINDKPYVTIRFKVQKLERCTQEGSEFKYKWVKVDSLGDQTLFVGDSSSLSLTASSLNGIKPNCDPKKTEHLLALDGAKERLQLLKADLLEEGSFDSAVDGCQGVFHTASPVFLMASDPQQTTKPLPTCSKHFHQIAPPESTQNRHDSAPYRYHSSHSLTPHHHLQPKAPICPEPSPNQRSRCRVNHRRPTSTVSTTPSHGSRHQRLARLHSPPVPIASHLAPPLTSRAPSTTASLAALEDQLKDAGNKLLNLPFSIDELLTLLDRVENLHANVDVKVAVASCISEITRISAPDAPYADDQMKEVRSCVVMLDLECETLILEMFQNLLKSIRDYHPENVFSSMETIMTLVLQESDDISLELLTPILASVKRNNGKILPIAWKLAERVLENSSTKLKPYLILLMIIVTVLPYDETSSVVNQNEDHAAVDDYSNIVASICQETSSVVDQNEDHAAGIDMIDENQSMRASLAEIDKMGTMVFSATEDKLALFATLIPHIEFVIPDKYNDVEFKAPLFSVLPTVVPELKQVFRVKLLLLQHYKTRALEDQLKDAGNKLLNLPFSIDELLTLLDRVENLLANVQQAPSKSMRSALFPSVKALVADQLFRHANVDVKVAVASCISEITRISAPDAPYADDQMKEVFKLIVSLLDNLSDKSSRSYRKMTSILETVAKVRSCVVMLDLECETLILEMFQNLLKSIRDYHPENVFSSMETIMTLVLQESDDISLELLTPILASVKRNNGKILPIAWKLAERVLENSSTKLKPYLIQAVDTLGISFDDYSNIVASICQETSSVVNQNEDHAAVDDYSNIVASICQETSSVVDQNEDHAAGIDMIDENQSMRASLAEIDKMGTMVFSATEDKLALFATLIPHIEFVIPDKYNDVEFKAPLFSVLPTVVPELELKQVFRVKLLLLQHYKTRGRVFSNQRNTPKVVMPRVLQADSRW</sequence>
<keyword evidence="3" id="KW-0227">DNA damage</keyword>
<evidence type="ECO:0000256" key="5">
    <source>
        <dbReference type="ARBA" id="ARBA00023204"/>
    </source>
</evidence>
<feature type="compositionally biased region" description="Acidic residues" evidence="8">
    <location>
        <begin position="237"/>
        <end position="260"/>
    </location>
</feature>
<evidence type="ECO:0000256" key="7">
    <source>
        <dbReference type="ARBA" id="ARBA00023306"/>
    </source>
</evidence>
<keyword evidence="6" id="KW-0539">Nucleus</keyword>
<keyword evidence="2" id="KW-0132">Cell division</keyword>
<dbReference type="GO" id="GO:0005634">
    <property type="term" value="C:nucleus"/>
    <property type="evidence" value="ECO:0007669"/>
    <property type="project" value="UniProtKB-SubCell"/>
</dbReference>
<feature type="compositionally biased region" description="Low complexity" evidence="8">
    <location>
        <begin position="458"/>
        <end position="467"/>
    </location>
</feature>
<dbReference type="InterPro" id="IPR016024">
    <property type="entry name" value="ARM-type_fold"/>
</dbReference>
<evidence type="ECO:0000256" key="4">
    <source>
        <dbReference type="ARBA" id="ARBA00022776"/>
    </source>
</evidence>
<evidence type="ECO:0000313" key="10">
    <source>
        <dbReference type="EMBL" id="SPC93198.1"/>
    </source>
</evidence>
<proteinExistence type="predicted"/>
<protein>
    <recommendedName>
        <fullName evidence="9">KIB1-4 beta-propeller domain-containing protein</fullName>
    </recommendedName>
</protein>
<dbReference type="PANTHER" id="PTHR12663">
    <property type="entry name" value="ANDROGEN INDUCED INHIBITOR OF PROLIFERATION AS3 / PDS5-RELATED"/>
    <property type="match status" value="1"/>
</dbReference>
<keyword evidence="5" id="KW-0234">DNA repair</keyword>
<dbReference type="Pfam" id="PF03478">
    <property type="entry name" value="Beta-prop_KIB1-4"/>
    <property type="match status" value="1"/>
</dbReference>